<dbReference type="SUPFAM" id="SSF54523">
    <property type="entry name" value="Pili subunits"/>
    <property type="match status" value="1"/>
</dbReference>
<dbReference type="GO" id="GO:0015628">
    <property type="term" value="P:protein secretion by the type II secretion system"/>
    <property type="evidence" value="ECO:0007669"/>
    <property type="project" value="UniProtKB-UniRule"/>
</dbReference>
<evidence type="ECO:0000259" key="10">
    <source>
        <dbReference type="Pfam" id="PF02501"/>
    </source>
</evidence>
<dbReference type="EMBL" id="AUXZ01000067">
    <property type="protein sequence ID" value="KZN51569.1"/>
    <property type="molecule type" value="Genomic_DNA"/>
</dbReference>
<evidence type="ECO:0000256" key="6">
    <source>
        <dbReference type="ARBA" id="ARBA00022692"/>
    </source>
</evidence>
<proteinExistence type="inferred from homology"/>
<evidence type="ECO:0000313" key="11">
    <source>
        <dbReference type="EMBL" id="KZN51569.1"/>
    </source>
</evidence>
<evidence type="ECO:0000256" key="9">
    <source>
        <dbReference type="RuleBase" id="RU368030"/>
    </source>
</evidence>
<keyword evidence="6 9" id="KW-0812">Transmembrane</keyword>
<evidence type="ECO:0000256" key="7">
    <source>
        <dbReference type="ARBA" id="ARBA00022989"/>
    </source>
</evidence>
<dbReference type="RefSeq" id="WP_063361220.1">
    <property type="nucleotide sequence ID" value="NZ_AUXZ01000067.1"/>
</dbReference>
<dbReference type="GO" id="GO:0015627">
    <property type="term" value="C:type II protein secretion system complex"/>
    <property type="evidence" value="ECO:0007669"/>
    <property type="project" value="UniProtKB-UniRule"/>
</dbReference>
<dbReference type="PANTHER" id="PTHR38779">
    <property type="entry name" value="TYPE II SECRETION SYSTEM PROTEIN I-RELATED"/>
    <property type="match status" value="1"/>
</dbReference>
<dbReference type="Proteomes" id="UP000076503">
    <property type="component" value="Unassembled WGS sequence"/>
</dbReference>
<keyword evidence="5 9" id="KW-0997">Cell inner membrane</keyword>
<comment type="subcellular location">
    <subcellularLocation>
        <location evidence="1 9">Cell inner membrane</location>
        <topology evidence="1 9">Single-pass membrane protein</topology>
    </subcellularLocation>
</comment>
<accession>A0A167F2X7</accession>
<comment type="caution">
    <text evidence="11">The sequence shown here is derived from an EMBL/GenBank/DDBJ whole genome shotgun (WGS) entry which is preliminary data.</text>
</comment>
<dbReference type="Gene3D" id="3.30.1300.30">
    <property type="entry name" value="GSPII I/J protein-like"/>
    <property type="match status" value="1"/>
</dbReference>
<organism evidence="11 12">
    <name type="scientific">Pseudoalteromonas luteoviolacea H33</name>
    <dbReference type="NCBI Taxonomy" id="1365251"/>
    <lineage>
        <taxon>Bacteria</taxon>
        <taxon>Pseudomonadati</taxon>
        <taxon>Pseudomonadota</taxon>
        <taxon>Gammaproteobacteria</taxon>
        <taxon>Alteromonadales</taxon>
        <taxon>Pseudoalteromonadaceae</taxon>
        <taxon>Pseudoalteromonas</taxon>
    </lineage>
</organism>
<dbReference type="Pfam" id="PF07963">
    <property type="entry name" value="N_methyl"/>
    <property type="match status" value="1"/>
</dbReference>
<comment type="function">
    <text evidence="9">Component of the type II secretion system required for the energy-dependent secretion of extracellular factors such as proteases and toxins from the periplasm.</text>
</comment>
<comment type="subunit">
    <text evidence="9">Type II secretion is composed of four main components: the outer membrane complex, the inner membrane complex, the cytoplasmic secretion ATPase and the periplasm-spanning pseudopilus.</text>
</comment>
<keyword evidence="7 9" id="KW-1133">Transmembrane helix</keyword>
<dbReference type="InterPro" id="IPR010052">
    <property type="entry name" value="T2SS_protein-GspI"/>
</dbReference>
<evidence type="ECO:0000256" key="2">
    <source>
        <dbReference type="ARBA" id="ARBA00008358"/>
    </source>
</evidence>
<keyword evidence="3" id="KW-1003">Cell membrane</keyword>
<evidence type="ECO:0000256" key="5">
    <source>
        <dbReference type="ARBA" id="ARBA00022519"/>
    </source>
</evidence>
<comment type="PTM">
    <text evidence="9">Cleaved by prepilin peptidase.</text>
</comment>
<sequence length="126" mass="13950">MTNQKGFTLLEVMVAMGICAVAGIAALQATGAHINNMSIIEQQTYASWVAENQMVMARTKASGGKWNGKNSDSGDAELAGHKWYWSQKVEKTADAEFVKLTIEVFEDESRENSVYDLTTFMYKGKK</sequence>
<dbReference type="InterPro" id="IPR003413">
    <property type="entry name" value="T2SS_GspI_C"/>
</dbReference>
<dbReference type="NCBIfam" id="TIGR02532">
    <property type="entry name" value="IV_pilin_GFxxxE"/>
    <property type="match status" value="1"/>
</dbReference>
<evidence type="ECO:0000256" key="8">
    <source>
        <dbReference type="ARBA" id="ARBA00023136"/>
    </source>
</evidence>
<dbReference type="PANTHER" id="PTHR38779:SF2">
    <property type="entry name" value="TYPE II SECRETION SYSTEM PROTEIN I-RELATED"/>
    <property type="match status" value="1"/>
</dbReference>
<name>A0A167F2X7_9GAMM</name>
<feature type="transmembrane region" description="Helical" evidence="9">
    <location>
        <begin position="6"/>
        <end position="27"/>
    </location>
</feature>
<keyword evidence="4 9" id="KW-0488">Methylation</keyword>
<evidence type="ECO:0000313" key="12">
    <source>
        <dbReference type="Proteomes" id="UP000076503"/>
    </source>
</evidence>
<evidence type="ECO:0000256" key="4">
    <source>
        <dbReference type="ARBA" id="ARBA00022481"/>
    </source>
</evidence>
<protein>
    <recommendedName>
        <fullName evidence="9">Type II secretion system protein I</fullName>
        <shortName evidence="9">T2SS minor pseudopilin I</shortName>
    </recommendedName>
</protein>
<gene>
    <name evidence="11" type="ORF">N476_12135</name>
</gene>
<reference evidence="11 12" key="1">
    <citation type="submission" date="2013-07" db="EMBL/GenBank/DDBJ databases">
        <title>Comparative Genomic and Metabolomic Analysis of Twelve Strains of Pseudoalteromonas luteoviolacea.</title>
        <authorList>
            <person name="Vynne N.G."/>
            <person name="Mansson M."/>
            <person name="Gram L."/>
        </authorList>
    </citation>
    <scope>NUCLEOTIDE SEQUENCE [LARGE SCALE GENOMIC DNA]</scope>
    <source>
        <strain evidence="11 12">H33</strain>
    </source>
</reference>
<dbReference type="InterPro" id="IPR012902">
    <property type="entry name" value="N_methyl_site"/>
</dbReference>
<dbReference type="Pfam" id="PF02501">
    <property type="entry name" value="T2SSI"/>
    <property type="match status" value="1"/>
</dbReference>
<dbReference type="PATRIC" id="fig|1365251.3.peg.1628"/>
<feature type="domain" description="Type II secretion system protein GspI C-terminal" evidence="10">
    <location>
        <begin position="41"/>
        <end position="121"/>
    </location>
</feature>
<evidence type="ECO:0000256" key="1">
    <source>
        <dbReference type="ARBA" id="ARBA00004377"/>
    </source>
</evidence>
<dbReference type="NCBIfam" id="TIGR01707">
    <property type="entry name" value="gspI"/>
    <property type="match status" value="1"/>
</dbReference>
<dbReference type="AlphaFoldDB" id="A0A167F2X7"/>
<dbReference type="GO" id="GO:0005886">
    <property type="term" value="C:plasma membrane"/>
    <property type="evidence" value="ECO:0007669"/>
    <property type="project" value="UniProtKB-SubCell"/>
</dbReference>
<keyword evidence="8 9" id="KW-0472">Membrane</keyword>
<comment type="similarity">
    <text evidence="2 9">Belongs to the GSP I family.</text>
</comment>
<evidence type="ECO:0000256" key="3">
    <source>
        <dbReference type="ARBA" id="ARBA00022475"/>
    </source>
</evidence>
<dbReference type="OrthoDB" id="6121517at2"/>
<dbReference type="InterPro" id="IPR045584">
    <property type="entry name" value="Pilin-like"/>
</dbReference>